<proteinExistence type="predicted"/>
<dbReference type="RefSeq" id="WP_177227791.1">
    <property type="nucleotide sequence ID" value="NZ_FPCG01000001.1"/>
</dbReference>
<reference evidence="1 2" key="1">
    <citation type="submission" date="2016-10" db="EMBL/GenBank/DDBJ databases">
        <authorList>
            <person name="de Groot N.N."/>
        </authorList>
    </citation>
    <scope>NUCLEOTIDE SEQUENCE [LARGE SCALE GENOMIC DNA]</scope>
    <source>
        <strain evidence="1 2">CGMCC 1.7054</strain>
    </source>
</reference>
<name>A0A1I7MEQ0_9MICC</name>
<organism evidence="1 2">
    <name type="scientific">Micrococcus terreus</name>
    <dbReference type="NCBI Taxonomy" id="574650"/>
    <lineage>
        <taxon>Bacteria</taxon>
        <taxon>Bacillati</taxon>
        <taxon>Actinomycetota</taxon>
        <taxon>Actinomycetes</taxon>
        <taxon>Micrococcales</taxon>
        <taxon>Micrococcaceae</taxon>
        <taxon>Micrococcus</taxon>
    </lineage>
</organism>
<protein>
    <submittedName>
        <fullName evidence="1">Uncharacterized protein</fullName>
    </submittedName>
</protein>
<dbReference type="EMBL" id="FPCG01000001">
    <property type="protein sequence ID" value="SFV20280.1"/>
    <property type="molecule type" value="Genomic_DNA"/>
</dbReference>
<sequence length="50" mass="5694">MTDIITPRRPPAEWLPLTAEGIQDESLRELLEQYVDAVVSHVQKHARVNA</sequence>
<accession>A0A1I7MEQ0</accession>
<dbReference type="Proteomes" id="UP000198881">
    <property type="component" value="Unassembled WGS sequence"/>
</dbReference>
<dbReference type="AlphaFoldDB" id="A0A1I7MEQ0"/>
<dbReference type="STRING" id="574650.SAMN04487966_101283"/>
<evidence type="ECO:0000313" key="2">
    <source>
        <dbReference type="Proteomes" id="UP000198881"/>
    </source>
</evidence>
<evidence type="ECO:0000313" key="1">
    <source>
        <dbReference type="EMBL" id="SFV20280.1"/>
    </source>
</evidence>
<gene>
    <name evidence="1" type="ORF">SAMN04487966_101283</name>
</gene>
<keyword evidence="2" id="KW-1185">Reference proteome</keyword>